<evidence type="ECO:0000313" key="1">
    <source>
        <dbReference type="EMBL" id="ACV21097.1"/>
    </source>
</evidence>
<dbReference type="eggNOG" id="ENOG5031TY4">
    <property type="taxonomic scope" value="Bacteria"/>
</dbReference>
<keyword evidence="2" id="KW-1185">Reference proteome</keyword>
<proteinExistence type="predicted"/>
<name>C7N0L9_SLAHD</name>
<dbReference type="AlphaFoldDB" id="C7N0L9"/>
<dbReference type="KEGG" id="shi:Shel_00210"/>
<gene>
    <name evidence="1" type="ordered locus">Shel_00210</name>
</gene>
<dbReference type="HOGENOM" id="CLU_2329333_0_0_11"/>
<protein>
    <submittedName>
        <fullName evidence="1">Uncharacterized protein</fullName>
    </submittedName>
</protein>
<sequence>MATYTAHYRSPNGDTPVSGVFDFESAHRAGSKGNMHDARLKMLESYGNEAVAWIIDEVKTKKANAKDAQLDHQMQLDFREEPEHKVRKRVKRGF</sequence>
<dbReference type="EMBL" id="CP001684">
    <property type="protein sequence ID" value="ACV21097.1"/>
    <property type="molecule type" value="Genomic_DNA"/>
</dbReference>
<dbReference type="Proteomes" id="UP000002026">
    <property type="component" value="Chromosome"/>
</dbReference>
<dbReference type="RefSeq" id="WP_012797208.1">
    <property type="nucleotide sequence ID" value="NC_013165.1"/>
</dbReference>
<organism evidence="1 2">
    <name type="scientific">Slackia heliotrinireducens (strain ATCC 29202 / DSM 20476 / NCTC 11029 / RHS 1)</name>
    <name type="common">Peptococcus heliotrinreducens</name>
    <dbReference type="NCBI Taxonomy" id="471855"/>
    <lineage>
        <taxon>Bacteria</taxon>
        <taxon>Bacillati</taxon>
        <taxon>Actinomycetota</taxon>
        <taxon>Coriobacteriia</taxon>
        <taxon>Eggerthellales</taxon>
        <taxon>Eggerthellaceae</taxon>
        <taxon>Slackia</taxon>
    </lineage>
</organism>
<evidence type="ECO:0000313" key="2">
    <source>
        <dbReference type="Proteomes" id="UP000002026"/>
    </source>
</evidence>
<reference evidence="1 2" key="1">
    <citation type="journal article" date="2009" name="Stand. Genomic Sci.">
        <title>Complete genome sequence of Slackia heliotrinireducens type strain (RHS 1).</title>
        <authorList>
            <person name="Pukall R."/>
            <person name="Lapidus A."/>
            <person name="Nolan M."/>
            <person name="Copeland A."/>
            <person name="Glavina Del Rio T."/>
            <person name="Lucas S."/>
            <person name="Chen F."/>
            <person name="Tice H."/>
            <person name="Cheng J.F."/>
            <person name="Chertkov O."/>
            <person name="Bruce D."/>
            <person name="Goodwin L."/>
            <person name="Kuske C."/>
            <person name="Brettin T."/>
            <person name="Detter J.C."/>
            <person name="Han C."/>
            <person name="Pitluck S."/>
            <person name="Pati A."/>
            <person name="Mavrommatis K."/>
            <person name="Ivanova N."/>
            <person name="Ovchinnikova G."/>
            <person name="Chen A."/>
            <person name="Palaniappan K."/>
            <person name="Schneider S."/>
            <person name="Rohde M."/>
            <person name="Chain P."/>
            <person name="D'haeseleer P."/>
            <person name="Goker M."/>
            <person name="Bristow J."/>
            <person name="Eisen J.A."/>
            <person name="Markowitz V."/>
            <person name="Kyrpides N.C."/>
            <person name="Klenk H.P."/>
            <person name="Hugenholtz P."/>
        </authorList>
    </citation>
    <scope>NUCLEOTIDE SEQUENCE [LARGE SCALE GENOMIC DNA]</scope>
    <source>
        <strain evidence="2">ATCC 29202 / DSM 20476 / NCTC 11029 / RHS 1</strain>
    </source>
</reference>
<accession>C7N0L9</accession>